<dbReference type="OrthoDB" id="3227035at2759"/>
<evidence type="ECO:0000313" key="2">
    <source>
        <dbReference type="Proteomes" id="UP000724874"/>
    </source>
</evidence>
<keyword evidence="2" id="KW-1185">Reference proteome</keyword>
<proteinExistence type="predicted"/>
<comment type="caution">
    <text evidence="1">The sequence shown here is derived from an EMBL/GenBank/DDBJ whole genome shotgun (WGS) entry which is preliminary data.</text>
</comment>
<accession>A0A9P5NNH9</accession>
<evidence type="ECO:0008006" key="3">
    <source>
        <dbReference type="Google" id="ProtNLM"/>
    </source>
</evidence>
<organism evidence="1 2">
    <name type="scientific">Gymnopilus junonius</name>
    <name type="common">Spectacular rustgill mushroom</name>
    <name type="synonym">Gymnopilus spectabilis subsp. junonius</name>
    <dbReference type="NCBI Taxonomy" id="109634"/>
    <lineage>
        <taxon>Eukaryota</taxon>
        <taxon>Fungi</taxon>
        <taxon>Dikarya</taxon>
        <taxon>Basidiomycota</taxon>
        <taxon>Agaricomycotina</taxon>
        <taxon>Agaricomycetes</taxon>
        <taxon>Agaricomycetidae</taxon>
        <taxon>Agaricales</taxon>
        <taxon>Agaricineae</taxon>
        <taxon>Hymenogastraceae</taxon>
        <taxon>Gymnopilus</taxon>
    </lineage>
</organism>
<dbReference type="SUPFAM" id="SSF54909">
    <property type="entry name" value="Dimeric alpha+beta barrel"/>
    <property type="match status" value="2"/>
</dbReference>
<dbReference type="Gene3D" id="3.30.70.100">
    <property type="match status" value="2"/>
</dbReference>
<protein>
    <recommendedName>
        <fullName evidence="3">ABM domain-containing protein</fullName>
    </recommendedName>
</protein>
<name>A0A9P5NNH9_GYMJU</name>
<gene>
    <name evidence="1" type="ORF">CPB84DRAFT_1777579</name>
</gene>
<dbReference type="InterPro" id="IPR011008">
    <property type="entry name" value="Dimeric_a/b-barrel"/>
</dbReference>
<dbReference type="Proteomes" id="UP000724874">
    <property type="component" value="Unassembled WGS sequence"/>
</dbReference>
<evidence type="ECO:0000313" key="1">
    <source>
        <dbReference type="EMBL" id="KAF8901329.1"/>
    </source>
</evidence>
<reference evidence="1" key="1">
    <citation type="submission" date="2020-11" db="EMBL/GenBank/DDBJ databases">
        <authorList>
            <consortium name="DOE Joint Genome Institute"/>
            <person name="Ahrendt S."/>
            <person name="Riley R."/>
            <person name="Andreopoulos W."/>
            <person name="LaButti K."/>
            <person name="Pangilinan J."/>
            <person name="Ruiz-duenas F.J."/>
            <person name="Barrasa J.M."/>
            <person name="Sanchez-Garcia M."/>
            <person name="Camarero S."/>
            <person name="Miyauchi S."/>
            <person name="Serrano A."/>
            <person name="Linde D."/>
            <person name="Babiker R."/>
            <person name="Drula E."/>
            <person name="Ayuso-Fernandez I."/>
            <person name="Pacheco R."/>
            <person name="Padilla G."/>
            <person name="Ferreira P."/>
            <person name="Barriuso J."/>
            <person name="Kellner H."/>
            <person name="Castanera R."/>
            <person name="Alfaro M."/>
            <person name="Ramirez L."/>
            <person name="Pisabarro A.G."/>
            <person name="Kuo A."/>
            <person name="Tritt A."/>
            <person name="Lipzen A."/>
            <person name="He G."/>
            <person name="Yan M."/>
            <person name="Ng V."/>
            <person name="Cullen D."/>
            <person name="Martin F."/>
            <person name="Rosso M.-N."/>
            <person name="Henrissat B."/>
            <person name="Hibbett D."/>
            <person name="Martinez A.T."/>
            <person name="Grigoriev I.V."/>
        </authorList>
    </citation>
    <scope>NUCLEOTIDE SEQUENCE</scope>
    <source>
        <strain evidence="1">AH 44721</strain>
    </source>
</reference>
<sequence length="214" mass="22967">MVRAVNFGTVVPVPAIPGQEEALAKVFTELQAKAVAEPEVYQWYASKVIGTSEFVVLDTFSTTEEREAHFKGALPKTLLGHGGNLIAAAPNHAEILTEILAYKINKAGDDVKTGLTTGVKATFTAKPEKKEVVRKFLIDALPLAEAEIGTISWYALHWPGTDKFGIMDFFSNDEAREAHLSGPIAAALVASVEELLAGPPDIVKLEVVSAKVDL</sequence>
<dbReference type="AlphaFoldDB" id="A0A9P5NNH9"/>
<dbReference type="EMBL" id="JADNYJ010000042">
    <property type="protein sequence ID" value="KAF8901329.1"/>
    <property type="molecule type" value="Genomic_DNA"/>
</dbReference>